<dbReference type="Gene3D" id="2.60.120.10">
    <property type="entry name" value="Jelly Rolls"/>
    <property type="match status" value="1"/>
</dbReference>
<dbReference type="EMBL" id="BX548175">
    <property type="protein sequence ID" value="CAE21117.1"/>
    <property type="molecule type" value="Genomic_DNA"/>
</dbReference>
<organism evidence="1 2">
    <name type="scientific">Prochlorococcus marinus (strain MIT 9313)</name>
    <dbReference type="NCBI Taxonomy" id="74547"/>
    <lineage>
        <taxon>Bacteria</taxon>
        <taxon>Bacillati</taxon>
        <taxon>Cyanobacteriota</taxon>
        <taxon>Cyanophyceae</taxon>
        <taxon>Synechococcales</taxon>
        <taxon>Prochlorococcaceae</taxon>
        <taxon>Prochlorococcus</taxon>
    </lineage>
</organism>
<dbReference type="AlphaFoldDB" id="Q7V721"/>
<dbReference type="SUPFAM" id="SSF51182">
    <property type="entry name" value="RmlC-like cupins"/>
    <property type="match status" value="1"/>
</dbReference>
<name>Q7V721_PROMM</name>
<evidence type="ECO:0000313" key="1">
    <source>
        <dbReference type="EMBL" id="CAE21117.1"/>
    </source>
</evidence>
<dbReference type="Proteomes" id="UP000001423">
    <property type="component" value="Chromosome"/>
</dbReference>
<dbReference type="eggNOG" id="COG0662">
    <property type="taxonomic scope" value="Bacteria"/>
</dbReference>
<dbReference type="InterPro" id="IPR014710">
    <property type="entry name" value="RmlC-like_jellyroll"/>
</dbReference>
<proteinExistence type="predicted"/>
<accession>Q7V721</accession>
<gene>
    <name evidence="1" type="ordered locus">PMT_0942</name>
</gene>
<dbReference type="HOGENOM" id="CLU_1473955_0_0_3"/>
<sequence length="183" mass="20708">MAVSIEGSPPCSYFMCLQLYSQYIRYNHFMRLNDEQQMNEKHSDHADKTKMPSSETLKQVCQPEERVLGRADDGSVMEFMLQTEHGNTYLCRFPPGFISHAAIQLCTEEIWYFIQGEGVFWIKHEGIERQVPFNAGTALHAPCGGAMQFRNNGHLEAVAHVVTMPPWPGSDGAKLTKGPWESV</sequence>
<dbReference type="SMR" id="Q7V721"/>
<reference evidence="1 2" key="1">
    <citation type="journal article" date="2003" name="Nature">
        <title>Genome divergence in two Prochlorococcus ecotypes reflects oceanic niche differentiation.</title>
        <authorList>
            <person name="Rocap G."/>
            <person name="Larimer F.W."/>
            <person name="Lamerdin J.E."/>
            <person name="Malfatti S."/>
            <person name="Chain P."/>
            <person name="Ahlgren N.A."/>
            <person name="Arellano A."/>
            <person name="Coleman M."/>
            <person name="Hauser L."/>
            <person name="Hess W.R."/>
            <person name="Johnson Z.I."/>
            <person name="Land M.L."/>
            <person name="Lindell D."/>
            <person name="Post A.F."/>
            <person name="Regala W."/>
            <person name="Shah M."/>
            <person name="Shaw S.L."/>
            <person name="Steglich C."/>
            <person name="Sullivan M.B."/>
            <person name="Ting C.S."/>
            <person name="Tolonen A."/>
            <person name="Webb E.A."/>
            <person name="Zinser E.R."/>
            <person name="Chisholm S.W."/>
        </authorList>
    </citation>
    <scope>NUCLEOTIDE SEQUENCE [LARGE SCALE GENOMIC DNA]</scope>
    <source>
        <strain evidence="2">MIT 9313</strain>
    </source>
</reference>
<dbReference type="OrthoDB" id="5639206at2"/>
<dbReference type="RefSeq" id="WP_011130318.1">
    <property type="nucleotide sequence ID" value="NC_005071.1"/>
</dbReference>
<keyword evidence="2" id="KW-1185">Reference proteome</keyword>
<dbReference type="DNASU" id="1729461"/>
<dbReference type="KEGG" id="pmt:PMT_0942"/>
<protein>
    <submittedName>
        <fullName evidence="1">Uncharacterized protein</fullName>
    </submittedName>
</protein>
<evidence type="ECO:0000313" key="2">
    <source>
        <dbReference type="Proteomes" id="UP000001423"/>
    </source>
</evidence>
<dbReference type="InterPro" id="IPR011051">
    <property type="entry name" value="RmlC_Cupin_sf"/>
</dbReference>